<sequence>MTAIFGAALLYDETVESFEWLFKTFLHAMFGKKPTSIFTDQDAAMAKAISNVMPDVCHGLCTFHLNQNALKHLGYLFHADSNFGKEFNTCIFGYEEIN</sequence>
<dbReference type="Proteomes" id="UP001062846">
    <property type="component" value="Chromosome 8"/>
</dbReference>
<gene>
    <name evidence="1" type="ORF">RHMOL_Rhmol08G0226600</name>
</gene>
<accession>A0ACC0MRJ6</accession>
<name>A0ACC0MRJ6_RHOML</name>
<proteinExistence type="predicted"/>
<evidence type="ECO:0000313" key="2">
    <source>
        <dbReference type="Proteomes" id="UP001062846"/>
    </source>
</evidence>
<keyword evidence="2" id="KW-1185">Reference proteome</keyword>
<evidence type="ECO:0000313" key="1">
    <source>
        <dbReference type="EMBL" id="KAI8543540.1"/>
    </source>
</evidence>
<reference evidence="1" key="1">
    <citation type="submission" date="2022-02" db="EMBL/GenBank/DDBJ databases">
        <title>Plant Genome Project.</title>
        <authorList>
            <person name="Zhang R.-G."/>
        </authorList>
    </citation>
    <scope>NUCLEOTIDE SEQUENCE</scope>
    <source>
        <strain evidence="1">AT1</strain>
    </source>
</reference>
<dbReference type="EMBL" id="CM046395">
    <property type="protein sequence ID" value="KAI8543540.1"/>
    <property type="molecule type" value="Genomic_DNA"/>
</dbReference>
<protein>
    <submittedName>
        <fullName evidence="1">Uncharacterized protein</fullName>
    </submittedName>
</protein>
<organism evidence="1 2">
    <name type="scientific">Rhododendron molle</name>
    <name type="common">Chinese azalea</name>
    <name type="synonym">Azalea mollis</name>
    <dbReference type="NCBI Taxonomy" id="49168"/>
    <lineage>
        <taxon>Eukaryota</taxon>
        <taxon>Viridiplantae</taxon>
        <taxon>Streptophyta</taxon>
        <taxon>Embryophyta</taxon>
        <taxon>Tracheophyta</taxon>
        <taxon>Spermatophyta</taxon>
        <taxon>Magnoliopsida</taxon>
        <taxon>eudicotyledons</taxon>
        <taxon>Gunneridae</taxon>
        <taxon>Pentapetalae</taxon>
        <taxon>asterids</taxon>
        <taxon>Ericales</taxon>
        <taxon>Ericaceae</taxon>
        <taxon>Ericoideae</taxon>
        <taxon>Rhodoreae</taxon>
        <taxon>Rhododendron</taxon>
    </lineage>
</organism>
<comment type="caution">
    <text evidence="1">The sequence shown here is derived from an EMBL/GenBank/DDBJ whole genome shotgun (WGS) entry which is preliminary data.</text>
</comment>